<evidence type="ECO:0000256" key="1">
    <source>
        <dbReference type="SAM" id="MobiDB-lite"/>
    </source>
</evidence>
<comment type="caution">
    <text evidence="2">The sequence shown here is derived from an EMBL/GenBank/DDBJ whole genome shotgun (WGS) entry which is preliminary data.</text>
</comment>
<evidence type="ECO:0000313" key="2">
    <source>
        <dbReference type="EMBL" id="KAK8846363.1"/>
    </source>
</evidence>
<evidence type="ECO:0000313" key="3">
    <source>
        <dbReference type="Proteomes" id="UP001470230"/>
    </source>
</evidence>
<accession>A0ABR2HGX6</accession>
<dbReference type="EMBL" id="JAPFFF010000029">
    <property type="protein sequence ID" value="KAK8846363.1"/>
    <property type="molecule type" value="Genomic_DNA"/>
</dbReference>
<dbReference type="Proteomes" id="UP001470230">
    <property type="component" value="Unassembled WGS sequence"/>
</dbReference>
<dbReference type="PANTHER" id="PTHR47026:SF2">
    <property type="entry name" value="FLAGELLAR ASSOCIATED PROTEIN"/>
    <property type="match status" value="1"/>
</dbReference>
<dbReference type="PANTHER" id="PTHR47026">
    <property type="entry name" value="PIGMENTOSA GTPASE REGULATOR-LIKE PROTEIN, PUTATIVE-RELATED"/>
    <property type="match status" value="1"/>
</dbReference>
<feature type="region of interest" description="Disordered" evidence="1">
    <location>
        <begin position="61"/>
        <end position="100"/>
    </location>
</feature>
<organism evidence="2 3">
    <name type="scientific">Tritrichomonas musculus</name>
    <dbReference type="NCBI Taxonomy" id="1915356"/>
    <lineage>
        <taxon>Eukaryota</taxon>
        <taxon>Metamonada</taxon>
        <taxon>Parabasalia</taxon>
        <taxon>Tritrichomonadida</taxon>
        <taxon>Tritrichomonadidae</taxon>
        <taxon>Tritrichomonas</taxon>
    </lineage>
</organism>
<gene>
    <name evidence="2" type="ORF">M9Y10_020376</name>
</gene>
<reference evidence="2 3" key="1">
    <citation type="submission" date="2024-04" db="EMBL/GenBank/DDBJ databases">
        <title>Tritrichomonas musculus Genome.</title>
        <authorList>
            <person name="Alves-Ferreira E."/>
            <person name="Grigg M."/>
            <person name="Lorenzi H."/>
            <person name="Galac M."/>
        </authorList>
    </citation>
    <scope>NUCLEOTIDE SEQUENCE [LARGE SCALE GENOMIC DNA]</scope>
    <source>
        <strain evidence="2 3">EAF2021</strain>
    </source>
</reference>
<sequence>MADNQLFPTAIPNTYKTKNAEFKKANIRPITTTKISHRITNKGLLHSLHKNTQLKIPPIIIPKKTTTPRPPTKSQPRFAPYTPKFSHRARPKPKLSEDAQQIIDDPDDITSDTVVLRYVRPQIMKLINFYSDSGDYVNALKITQILSKVDEKLRIEEARGANLDNVRILLTKHQELQSIVSHFLDDWNDKFDQFLKATENEVESIREELQLKLEEYDSNQPQEIDMKLFKRSPRLLSLRDKEARFALAKDYKKAIQTQKLAEKCEQQEAQEAFERTYAQYMDNRQKLITQYKKKIDNYLSHAESVRQAMIANRDRTIQGYLKRMNALDAQIDNECEANHCKDEDALDHPISDDRVEFVVEEATKSPIPHFRAGMAFLRIREKPKTENVT</sequence>
<keyword evidence="3" id="KW-1185">Reference proteome</keyword>
<name>A0ABR2HGX6_9EUKA</name>
<proteinExistence type="predicted"/>
<protein>
    <submittedName>
        <fullName evidence="2">Uncharacterized protein</fullName>
    </submittedName>
</protein>